<dbReference type="Gene3D" id="1.10.3720.10">
    <property type="entry name" value="MetI-like"/>
    <property type="match status" value="1"/>
</dbReference>
<organism evidence="8 9">
    <name type="scientific">Aureimonas populi</name>
    <dbReference type="NCBI Taxonomy" id="1701758"/>
    <lineage>
        <taxon>Bacteria</taxon>
        <taxon>Pseudomonadati</taxon>
        <taxon>Pseudomonadota</taxon>
        <taxon>Alphaproteobacteria</taxon>
        <taxon>Hyphomicrobiales</taxon>
        <taxon>Aurantimonadaceae</taxon>
        <taxon>Aureimonas</taxon>
    </lineage>
</organism>
<comment type="subcellular location">
    <subcellularLocation>
        <location evidence="1 5">Cell membrane</location>
        <topology evidence="1 5">Multi-pass membrane protein</topology>
    </subcellularLocation>
</comment>
<keyword evidence="2 5" id="KW-0812">Transmembrane</keyword>
<dbReference type="PROSITE" id="PS50928">
    <property type="entry name" value="ABC_TM1"/>
    <property type="match status" value="1"/>
</dbReference>
<feature type="domain" description="ABC transmembrane type-1" evidence="7">
    <location>
        <begin position="213"/>
        <end position="405"/>
    </location>
</feature>
<name>A0ABW5CM85_9HYPH</name>
<feature type="transmembrane region" description="Helical" evidence="5">
    <location>
        <begin position="261"/>
        <end position="294"/>
    </location>
</feature>
<proteinExistence type="inferred from homology"/>
<feature type="transmembrane region" description="Helical" evidence="5">
    <location>
        <begin position="379"/>
        <end position="404"/>
    </location>
</feature>
<feature type="transmembrane region" description="Helical" evidence="5">
    <location>
        <begin position="217"/>
        <end position="241"/>
    </location>
</feature>
<dbReference type="SUPFAM" id="SSF161098">
    <property type="entry name" value="MetI-like"/>
    <property type="match status" value="1"/>
</dbReference>
<dbReference type="RefSeq" id="WP_209739460.1">
    <property type="nucleotide sequence ID" value="NZ_CP072611.1"/>
</dbReference>
<accession>A0ABW5CM85</accession>
<comment type="similarity">
    <text evidence="5">Belongs to the binding-protein-dependent transport system permease family.</text>
</comment>
<evidence type="ECO:0000313" key="8">
    <source>
        <dbReference type="EMBL" id="MFD2237881.1"/>
    </source>
</evidence>
<evidence type="ECO:0000256" key="4">
    <source>
        <dbReference type="ARBA" id="ARBA00023136"/>
    </source>
</evidence>
<evidence type="ECO:0000259" key="7">
    <source>
        <dbReference type="PROSITE" id="PS50928"/>
    </source>
</evidence>
<keyword evidence="3 5" id="KW-1133">Transmembrane helix</keyword>
<dbReference type="Pfam" id="PF00528">
    <property type="entry name" value="BPD_transp_1"/>
    <property type="match status" value="1"/>
</dbReference>
<dbReference type="EMBL" id="JBHUIJ010000013">
    <property type="protein sequence ID" value="MFD2237881.1"/>
    <property type="molecule type" value="Genomic_DNA"/>
</dbReference>
<reference evidence="9" key="1">
    <citation type="journal article" date="2019" name="Int. J. Syst. Evol. Microbiol.">
        <title>The Global Catalogue of Microorganisms (GCM) 10K type strain sequencing project: providing services to taxonomists for standard genome sequencing and annotation.</title>
        <authorList>
            <consortium name="The Broad Institute Genomics Platform"/>
            <consortium name="The Broad Institute Genome Sequencing Center for Infectious Disease"/>
            <person name="Wu L."/>
            <person name="Ma J."/>
        </authorList>
    </citation>
    <scope>NUCLEOTIDE SEQUENCE [LARGE SCALE GENOMIC DNA]</scope>
    <source>
        <strain evidence="9">ZS-35-S2</strain>
    </source>
</reference>
<dbReference type="Proteomes" id="UP001597371">
    <property type="component" value="Unassembled WGS sequence"/>
</dbReference>
<comment type="caution">
    <text evidence="8">The sequence shown here is derived from an EMBL/GenBank/DDBJ whole genome shotgun (WGS) entry which is preliminary data.</text>
</comment>
<dbReference type="CDD" id="cd06261">
    <property type="entry name" value="TM_PBP2"/>
    <property type="match status" value="1"/>
</dbReference>
<evidence type="ECO:0000256" key="5">
    <source>
        <dbReference type="RuleBase" id="RU363032"/>
    </source>
</evidence>
<keyword evidence="5" id="KW-0813">Transport</keyword>
<evidence type="ECO:0000256" key="6">
    <source>
        <dbReference type="SAM" id="MobiDB-lite"/>
    </source>
</evidence>
<evidence type="ECO:0000256" key="2">
    <source>
        <dbReference type="ARBA" id="ARBA00022692"/>
    </source>
</evidence>
<feature type="transmembrane region" description="Helical" evidence="5">
    <location>
        <begin position="72"/>
        <end position="92"/>
    </location>
</feature>
<dbReference type="InterPro" id="IPR035906">
    <property type="entry name" value="MetI-like_sf"/>
</dbReference>
<keyword evidence="4 5" id="KW-0472">Membrane</keyword>
<feature type="region of interest" description="Disordered" evidence="6">
    <location>
        <begin position="1"/>
        <end position="45"/>
    </location>
</feature>
<evidence type="ECO:0000256" key="3">
    <source>
        <dbReference type="ARBA" id="ARBA00022989"/>
    </source>
</evidence>
<feature type="transmembrane region" description="Helical" evidence="5">
    <location>
        <begin position="332"/>
        <end position="359"/>
    </location>
</feature>
<gene>
    <name evidence="8" type="ORF">ACFSKQ_10470</name>
</gene>
<feature type="compositionally biased region" description="Basic and acidic residues" evidence="6">
    <location>
        <begin position="1"/>
        <end position="22"/>
    </location>
</feature>
<sequence>MDKVREGQRPDPQPADHPDEPVKPAALNAASTATEQTAGLAQAAPPARVKRSRLSPLNARRWENFKANRRGYWSLWIFGALFLVTLFAEFVANDRPILVQYQGEYYYPTFVDYPEEVFGGFLPVTNYRDPFVAEEIEANGWAIWPPIRYSYRSVNNEIPRPAPSAPSWLMDREERCQRYPLGAEDPNCNFGNMNWLGTDDQARDVLARLIYGFRISVLFGLILTGASAVIGVAAGAVQGYFGGWVDLTFQRFIEIWSSIPVLYLLLIVAAILPPGFWILLGIMLLFSWVAFVGVVRAEFLRARNFEYVNAARALGVNDFTIITRHLLPNAMVATLTFLPFILNGSITTLTSLDFLGFGLPPGSPSLGELLAQGRNNLQAPWLGISGFVVLSLMLSLLVFVGEAVRDAFDPRKSFR</sequence>
<evidence type="ECO:0000256" key="1">
    <source>
        <dbReference type="ARBA" id="ARBA00004651"/>
    </source>
</evidence>
<keyword evidence="9" id="KW-1185">Reference proteome</keyword>
<evidence type="ECO:0000313" key="9">
    <source>
        <dbReference type="Proteomes" id="UP001597371"/>
    </source>
</evidence>
<feature type="compositionally biased region" description="Polar residues" evidence="6">
    <location>
        <begin position="29"/>
        <end position="39"/>
    </location>
</feature>
<protein>
    <submittedName>
        <fullName evidence="8">ABC transporter permease</fullName>
    </submittedName>
</protein>
<dbReference type="PANTHER" id="PTHR30325">
    <property type="entry name" value="MEMBRANE COMPONENT OF ABC TRANSPORTER"/>
    <property type="match status" value="1"/>
</dbReference>
<dbReference type="PANTHER" id="PTHR30325:SF0">
    <property type="entry name" value="INNER MEMBRANE ABC TRANSPORTER PERMEASE PROTEIN YEJE"/>
    <property type="match status" value="1"/>
</dbReference>
<dbReference type="InterPro" id="IPR000515">
    <property type="entry name" value="MetI-like"/>
</dbReference>